<protein>
    <submittedName>
        <fullName evidence="2">Uncharacterized protein</fullName>
    </submittedName>
</protein>
<name>A0ABN9DVI1_9NEOB</name>
<feature type="compositionally biased region" description="Basic residues" evidence="1">
    <location>
        <begin position="141"/>
        <end position="150"/>
    </location>
</feature>
<organism evidence="2 3">
    <name type="scientific">Staurois parvus</name>
    <dbReference type="NCBI Taxonomy" id="386267"/>
    <lineage>
        <taxon>Eukaryota</taxon>
        <taxon>Metazoa</taxon>
        <taxon>Chordata</taxon>
        <taxon>Craniata</taxon>
        <taxon>Vertebrata</taxon>
        <taxon>Euteleostomi</taxon>
        <taxon>Amphibia</taxon>
        <taxon>Batrachia</taxon>
        <taxon>Anura</taxon>
        <taxon>Neobatrachia</taxon>
        <taxon>Ranoidea</taxon>
        <taxon>Ranidae</taxon>
        <taxon>Staurois</taxon>
    </lineage>
</organism>
<evidence type="ECO:0000256" key="1">
    <source>
        <dbReference type="SAM" id="MobiDB-lite"/>
    </source>
</evidence>
<proteinExistence type="predicted"/>
<feature type="compositionally biased region" description="Basic and acidic residues" evidence="1">
    <location>
        <begin position="151"/>
        <end position="181"/>
    </location>
</feature>
<feature type="region of interest" description="Disordered" evidence="1">
    <location>
        <begin position="1"/>
        <end position="53"/>
    </location>
</feature>
<feature type="region of interest" description="Disordered" evidence="1">
    <location>
        <begin position="69"/>
        <end position="88"/>
    </location>
</feature>
<gene>
    <name evidence="2" type="ORF">SPARVUS_LOCUS8540498</name>
</gene>
<reference evidence="2" key="1">
    <citation type="submission" date="2023-05" db="EMBL/GenBank/DDBJ databases">
        <authorList>
            <person name="Stuckert A."/>
        </authorList>
    </citation>
    <scope>NUCLEOTIDE SEQUENCE</scope>
</reference>
<evidence type="ECO:0000313" key="3">
    <source>
        <dbReference type="Proteomes" id="UP001162483"/>
    </source>
</evidence>
<dbReference type="EMBL" id="CATNWA010014838">
    <property type="protein sequence ID" value="CAI9576518.1"/>
    <property type="molecule type" value="Genomic_DNA"/>
</dbReference>
<feature type="compositionally biased region" description="Polar residues" evidence="1">
    <location>
        <begin position="202"/>
        <end position="211"/>
    </location>
</feature>
<feature type="compositionally biased region" description="Basic residues" evidence="1">
    <location>
        <begin position="257"/>
        <end position="267"/>
    </location>
</feature>
<dbReference type="Proteomes" id="UP001162483">
    <property type="component" value="Unassembled WGS sequence"/>
</dbReference>
<evidence type="ECO:0000313" key="2">
    <source>
        <dbReference type="EMBL" id="CAI9576518.1"/>
    </source>
</evidence>
<feature type="compositionally biased region" description="Basic and acidic residues" evidence="1">
    <location>
        <begin position="222"/>
        <end position="233"/>
    </location>
</feature>
<sequence>MLQKGSRNDVYCPPPHSITTGSAHPISVSPGPTTPQLLHKHRDSPQASDSFPGTCSNTFKHKPFKLHEKHKRPGVESPQHFTPSGHPSRLCSTSKWTLLPQEPAGDLCTTTAQDSISAQKSQLHIISCNGNSRVREESSIRKKHKKKKRKASESSEIMERTEKVISHLDPERQKLKLEKTKIKPKKAKSLQGHTSPKPVPEPTNNVESSQETMRKKKKRRKEERPVDYSDRESAASVKSTNIVSLQDAQGDHEIMKIKKKKKHKLHKHDSQESEESESAKGQKHKAQEINCDSVFYGAAPIQKWIQKGFPPISRFQKKKPGWPGVAPGKIGVLFKATEEAGKKAHGPQGEIL</sequence>
<feature type="region of interest" description="Disordered" evidence="1">
    <location>
        <begin position="131"/>
        <end position="286"/>
    </location>
</feature>
<keyword evidence="3" id="KW-1185">Reference proteome</keyword>
<feature type="non-terminal residue" evidence="2">
    <location>
        <position position="352"/>
    </location>
</feature>
<accession>A0ABN9DVI1</accession>
<feature type="compositionally biased region" description="Polar residues" evidence="1">
    <location>
        <begin position="236"/>
        <end position="247"/>
    </location>
</feature>
<comment type="caution">
    <text evidence="2">The sequence shown here is derived from an EMBL/GenBank/DDBJ whole genome shotgun (WGS) entry which is preliminary data.</text>
</comment>